<organism evidence="7 8">
    <name type="scientific">Heliomicrobium undosum</name>
    <dbReference type="NCBI Taxonomy" id="121734"/>
    <lineage>
        <taxon>Bacteria</taxon>
        <taxon>Bacillati</taxon>
        <taxon>Bacillota</taxon>
        <taxon>Clostridia</taxon>
        <taxon>Eubacteriales</taxon>
        <taxon>Heliobacteriaceae</taxon>
        <taxon>Heliomicrobium</taxon>
    </lineage>
</organism>
<accession>A0A845L6F3</accession>
<keyword evidence="8" id="KW-1185">Reference proteome</keyword>
<evidence type="ECO:0000256" key="5">
    <source>
        <dbReference type="ARBA" id="ARBA00023136"/>
    </source>
</evidence>
<dbReference type="Pfam" id="PF07963">
    <property type="entry name" value="N_methyl"/>
    <property type="match status" value="1"/>
</dbReference>
<evidence type="ECO:0000313" key="7">
    <source>
        <dbReference type="EMBL" id="MZP28491.1"/>
    </source>
</evidence>
<dbReference type="GO" id="GO:0015628">
    <property type="term" value="P:protein secretion by the type II secretion system"/>
    <property type="evidence" value="ECO:0007669"/>
    <property type="project" value="InterPro"/>
</dbReference>
<dbReference type="PANTHER" id="PTHR30093:SF44">
    <property type="entry name" value="TYPE II SECRETION SYSTEM CORE PROTEIN G"/>
    <property type="match status" value="1"/>
</dbReference>
<name>A0A845L6F3_9FIRM</name>
<proteinExistence type="predicted"/>
<evidence type="ECO:0000313" key="8">
    <source>
        <dbReference type="Proteomes" id="UP000463470"/>
    </source>
</evidence>
<keyword evidence="5 6" id="KW-0472">Membrane</keyword>
<sequence>MAKAREQKGFSLIELMIVVAIIGVLFAVLVPRLGNSSDRARVAGVRNDFKAFETAIRSYYIEHAAMPSDTDISTNNVLETGRYLDNEIDETNDPWGHVYTYAYTATTTADATVTPNLPAGTRAATIGCAGPANTAGTYRMIIWVDTANNNTLVTSTAGF</sequence>
<dbReference type="GO" id="GO:0016020">
    <property type="term" value="C:membrane"/>
    <property type="evidence" value="ECO:0007669"/>
    <property type="project" value="UniProtKB-SubCell"/>
</dbReference>
<dbReference type="AlphaFoldDB" id="A0A845L6F3"/>
<dbReference type="Gene3D" id="3.30.700.10">
    <property type="entry name" value="Glycoprotein, Type 4 Pilin"/>
    <property type="match status" value="1"/>
</dbReference>
<dbReference type="Proteomes" id="UP000463470">
    <property type="component" value="Unassembled WGS sequence"/>
</dbReference>
<reference evidence="7 8" key="1">
    <citation type="submission" date="2020-01" db="EMBL/GenBank/DDBJ databases">
        <title>Whole-genome sequence of Heliobacterium undosum DSM 13378.</title>
        <authorList>
            <person name="Kyndt J.A."/>
            <person name="Meyer T.E."/>
        </authorList>
    </citation>
    <scope>NUCLEOTIDE SEQUENCE [LARGE SCALE GENOMIC DNA]</scope>
    <source>
        <strain evidence="7 8">DSM 13378</strain>
    </source>
</reference>
<dbReference type="InterPro" id="IPR045584">
    <property type="entry name" value="Pilin-like"/>
</dbReference>
<keyword evidence="2" id="KW-0488">Methylation</keyword>
<keyword evidence="4 6" id="KW-1133">Transmembrane helix</keyword>
<evidence type="ECO:0000256" key="1">
    <source>
        <dbReference type="ARBA" id="ARBA00004167"/>
    </source>
</evidence>
<dbReference type="PROSITE" id="PS00409">
    <property type="entry name" value="PROKAR_NTER_METHYL"/>
    <property type="match status" value="1"/>
</dbReference>
<gene>
    <name evidence="7" type="ORF">GTO91_01970</name>
</gene>
<evidence type="ECO:0000256" key="3">
    <source>
        <dbReference type="ARBA" id="ARBA00022692"/>
    </source>
</evidence>
<dbReference type="GO" id="GO:0015627">
    <property type="term" value="C:type II protein secretion system complex"/>
    <property type="evidence" value="ECO:0007669"/>
    <property type="project" value="InterPro"/>
</dbReference>
<dbReference type="Pfam" id="PF22434">
    <property type="entry name" value="PilW_C"/>
    <property type="match status" value="1"/>
</dbReference>
<dbReference type="NCBIfam" id="TIGR02532">
    <property type="entry name" value="IV_pilin_GFxxxE"/>
    <property type="match status" value="1"/>
</dbReference>
<dbReference type="EMBL" id="WXEY01000001">
    <property type="protein sequence ID" value="MZP28491.1"/>
    <property type="molecule type" value="Genomic_DNA"/>
</dbReference>
<evidence type="ECO:0000256" key="2">
    <source>
        <dbReference type="ARBA" id="ARBA00022481"/>
    </source>
</evidence>
<protein>
    <submittedName>
        <fullName evidence="7">Prepilin-type N-terminal cleavage/methylation domain-containing protein</fullName>
    </submittedName>
</protein>
<dbReference type="InterPro" id="IPR012902">
    <property type="entry name" value="N_methyl_site"/>
</dbReference>
<dbReference type="SUPFAM" id="SSF54523">
    <property type="entry name" value="Pili subunits"/>
    <property type="match status" value="1"/>
</dbReference>
<evidence type="ECO:0000256" key="4">
    <source>
        <dbReference type="ARBA" id="ARBA00022989"/>
    </source>
</evidence>
<keyword evidence="3 6" id="KW-0812">Transmembrane</keyword>
<evidence type="ECO:0000256" key="6">
    <source>
        <dbReference type="SAM" id="Phobius"/>
    </source>
</evidence>
<comment type="caution">
    <text evidence="7">The sequence shown here is derived from an EMBL/GenBank/DDBJ whole genome shotgun (WGS) entry which is preliminary data.</text>
</comment>
<dbReference type="InterPro" id="IPR000983">
    <property type="entry name" value="Bac_GSPG_pilin"/>
</dbReference>
<dbReference type="OrthoDB" id="1819208at2"/>
<comment type="subcellular location">
    <subcellularLocation>
        <location evidence="1">Membrane</location>
        <topology evidence="1">Single-pass membrane protein</topology>
    </subcellularLocation>
</comment>
<feature type="transmembrane region" description="Helical" evidence="6">
    <location>
        <begin position="12"/>
        <end position="30"/>
    </location>
</feature>
<dbReference type="PANTHER" id="PTHR30093">
    <property type="entry name" value="GENERAL SECRETION PATHWAY PROTEIN G"/>
    <property type="match status" value="1"/>
</dbReference>
<dbReference type="PRINTS" id="PR00813">
    <property type="entry name" value="BCTERIALGSPG"/>
</dbReference>